<reference evidence="20" key="1">
    <citation type="submission" date="2016-10" db="EMBL/GenBank/DDBJ databases">
        <authorList>
            <person name="Varghese N."/>
            <person name="Submissions S."/>
        </authorList>
    </citation>
    <scope>NUCLEOTIDE SEQUENCE [LARGE SCALE GENOMIC DNA]</scope>
    <source>
        <strain evidence="20">DSM 23439</strain>
    </source>
</reference>
<comment type="subcellular location">
    <subcellularLocation>
        <location evidence="1">Cell inner membrane</location>
        <topology evidence="1">Multi-pass membrane protein</topology>
    </subcellularLocation>
</comment>
<keyword evidence="10 15" id="KW-1133">Transmembrane helix</keyword>
<dbReference type="InterPro" id="IPR003856">
    <property type="entry name" value="LPS_length_determ_N"/>
</dbReference>
<evidence type="ECO:0000256" key="15">
    <source>
        <dbReference type="SAM" id="Phobius"/>
    </source>
</evidence>
<dbReference type="GO" id="GO:0005886">
    <property type="term" value="C:plasma membrane"/>
    <property type="evidence" value="ECO:0007669"/>
    <property type="project" value="UniProtKB-SubCell"/>
</dbReference>
<feature type="domain" description="Polysaccharide chain length determinant N-terminal" evidence="16">
    <location>
        <begin position="15"/>
        <end position="105"/>
    </location>
</feature>
<evidence type="ECO:0000256" key="8">
    <source>
        <dbReference type="ARBA" id="ARBA00022777"/>
    </source>
</evidence>
<dbReference type="InterPro" id="IPR032807">
    <property type="entry name" value="GNVR"/>
</dbReference>
<dbReference type="RefSeq" id="WP_090136166.1">
    <property type="nucleotide sequence ID" value="NZ_FOLY01000010.1"/>
</dbReference>
<keyword evidence="11 15" id="KW-0472">Membrane</keyword>
<dbReference type="OrthoDB" id="9775724at2"/>
<dbReference type="NCBIfam" id="TIGR01007">
    <property type="entry name" value="eps_fam"/>
    <property type="match status" value="1"/>
</dbReference>
<dbReference type="PANTHER" id="PTHR32309">
    <property type="entry name" value="TYROSINE-PROTEIN KINASE"/>
    <property type="match status" value="1"/>
</dbReference>
<evidence type="ECO:0000256" key="10">
    <source>
        <dbReference type="ARBA" id="ARBA00022989"/>
    </source>
</evidence>
<dbReference type="AlphaFoldDB" id="A0A1I1N044"/>
<dbReference type="FunFam" id="3.40.50.300:FF:000527">
    <property type="entry name" value="Tyrosine-protein kinase etk"/>
    <property type="match status" value="1"/>
</dbReference>
<keyword evidence="4" id="KW-0997">Cell inner membrane</keyword>
<feature type="transmembrane region" description="Helical" evidence="15">
    <location>
        <begin position="31"/>
        <end position="50"/>
    </location>
</feature>
<feature type="coiled-coil region" evidence="14">
    <location>
        <begin position="269"/>
        <end position="303"/>
    </location>
</feature>
<dbReference type="PANTHER" id="PTHR32309:SF32">
    <property type="entry name" value="TYROSINE-PROTEIN KINASE ETK-RELATED"/>
    <property type="match status" value="1"/>
</dbReference>
<evidence type="ECO:0000256" key="1">
    <source>
        <dbReference type="ARBA" id="ARBA00004429"/>
    </source>
</evidence>
<feature type="domain" description="Tyrosine-protein kinase G-rich" evidence="18">
    <location>
        <begin position="381"/>
        <end position="461"/>
    </location>
</feature>
<evidence type="ECO:0000256" key="11">
    <source>
        <dbReference type="ARBA" id="ARBA00023136"/>
    </source>
</evidence>
<evidence type="ECO:0000259" key="18">
    <source>
        <dbReference type="Pfam" id="PF13807"/>
    </source>
</evidence>
<proteinExistence type="inferred from homology"/>
<dbReference type="SUPFAM" id="SSF52540">
    <property type="entry name" value="P-loop containing nucleoside triphosphate hydrolases"/>
    <property type="match status" value="1"/>
</dbReference>
<accession>A0A1I1N044</accession>
<dbReference type="InterPro" id="IPR050445">
    <property type="entry name" value="Bact_polysacc_biosynth/exp"/>
</dbReference>
<gene>
    <name evidence="19" type="ORF">SAMN05421848_3254</name>
</gene>
<dbReference type="InterPro" id="IPR025669">
    <property type="entry name" value="AAA_dom"/>
</dbReference>
<dbReference type="GO" id="GO:0005524">
    <property type="term" value="F:ATP binding"/>
    <property type="evidence" value="ECO:0007669"/>
    <property type="project" value="UniProtKB-KW"/>
</dbReference>
<evidence type="ECO:0000259" key="17">
    <source>
        <dbReference type="Pfam" id="PF13614"/>
    </source>
</evidence>
<evidence type="ECO:0000313" key="19">
    <source>
        <dbReference type="EMBL" id="SFC91007.1"/>
    </source>
</evidence>
<dbReference type="GO" id="GO:0042802">
    <property type="term" value="F:identical protein binding"/>
    <property type="evidence" value="ECO:0007669"/>
    <property type="project" value="UniProtKB-ARBA"/>
</dbReference>
<keyword evidence="14" id="KW-0175">Coiled coil</keyword>
<sequence>MASNTEKHQSADSGEELDLGRLFGLMVDNKWLIALIVCVFTFLGILYVTFKTPVYQSDALLEIEGRANPASNPIQNLGVFGDTPRSTAEMEILSSRMVLGQAVDRLNLQLSIKPEGLPILGDTLARRGVERPSFAQGWSSVWAGESINVTRFIVPDSWTNRPLTIKSLGNNRYELRADGQLVLEGQVGQLAQSRDGNVEMRIMDMTAGQGAEFTVVKRSRLSAINSLRSGFEVEEVGRSGTGILRLTLKGTDRNEIRDSLKAITDIYITQNIERQSAEAQKSLDFLNEQAPQVRDSLVEAENKLNNYRVNQDSVDLDQETSSVLSQIVNIDNQLNQLKFDEADLSRRFNKSHPQYQALLQKREELNAEKDRLQKRVDSLPETQQEVLRLQRDVNVNQEMYVQMLNRMQEMNIAKAGAVGNVRIIDDSTLRSSPVAPRKALITVIAFALGLVLAIIVVLIRRIMNRGIESPEQLEQIGIPVYASVPLSSNQSGLVKRVRGKRGLGLGRKQGVRNTVDTGVLALRNSDDQAVEAVRSLRTSLHFAMMEAPNARLMISSASPGAGKSFVVSNLGVVCAQAGQRVLVIDADMRMGHLHQIFKGRSENGLSDVLARRTTASEVVRSGGVDGLDFISRGVAPPNPAELLMSAGFSELLAWADQHYDLIIIDTPPILAVTDAAIIGKQAGTNMLLARYGVNPPAEIEQARRRFEHSGVEIKGTVLNGIEQTASHRYGGNYGNYHYSYGQKS</sequence>
<dbReference type="GO" id="GO:0004713">
    <property type="term" value="F:protein tyrosine kinase activity"/>
    <property type="evidence" value="ECO:0007669"/>
    <property type="project" value="UniProtKB-KW"/>
</dbReference>
<dbReference type="Pfam" id="PF23607">
    <property type="entry name" value="WZC_N"/>
    <property type="match status" value="1"/>
</dbReference>
<evidence type="ECO:0000256" key="2">
    <source>
        <dbReference type="ARBA" id="ARBA00008883"/>
    </source>
</evidence>
<feature type="coiled-coil region" evidence="14">
    <location>
        <begin position="355"/>
        <end position="382"/>
    </location>
</feature>
<evidence type="ECO:0000256" key="3">
    <source>
        <dbReference type="ARBA" id="ARBA00022475"/>
    </source>
</evidence>
<name>A0A1I1N044_9GAMM</name>
<evidence type="ECO:0000256" key="12">
    <source>
        <dbReference type="ARBA" id="ARBA00023137"/>
    </source>
</evidence>
<dbReference type="Gene3D" id="3.40.50.300">
    <property type="entry name" value="P-loop containing nucleotide triphosphate hydrolases"/>
    <property type="match status" value="1"/>
</dbReference>
<evidence type="ECO:0000256" key="7">
    <source>
        <dbReference type="ARBA" id="ARBA00022741"/>
    </source>
</evidence>
<dbReference type="Pfam" id="PF02706">
    <property type="entry name" value="Wzz"/>
    <property type="match status" value="1"/>
</dbReference>
<evidence type="ECO:0000256" key="4">
    <source>
        <dbReference type="ARBA" id="ARBA00022519"/>
    </source>
</evidence>
<evidence type="ECO:0000256" key="13">
    <source>
        <dbReference type="ARBA" id="ARBA00053015"/>
    </source>
</evidence>
<evidence type="ECO:0000313" key="20">
    <source>
        <dbReference type="Proteomes" id="UP000199046"/>
    </source>
</evidence>
<dbReference type="Proteomes" id="UP000199046">
    <property type="component" value="Unassembled WGS sequence"/>
</dbReference>
<feature type="transmembrane region" description="Helical" evidence="15">
    <location>
        <begin position="439"/>
        <end position="459"/>
    </location>
</feature>
<keyword evidence="5" id="KW-0808">Transferase</keyword>
<comment type="similarity">
    <text evidence="2">Belongs to the etk/wzc family.</text>
</comment>
<dbReference type="InterPro" id="IPR005702">
    <property type="entry name" value="Wzc-like_C"/>
</dbReference>
<keyword evidence="6 15" id="KW-0812">Transmembrane</keyword>
<feature type="domain" description="AAA" evidence="17">
    <location>
        <begin position="558"/>
        <end position="673"/>
    </location>
</feature>
<evidence type="ECO:0000256" key="5">
    <source>
        <dbReference type="ARBA" id="ARBA00022679"/>
    </source>
</evidence>
<protein>
    <submittedName>
        <fullName evidence="19">Tyrosine-protein kinase Etk/Wzc</fullName>
    </submittedName>
</protein>
<evidence type="ECO:0000256" key="6">
    <source>
        <dbReference type="ARBA" id="ARBA00022692"/>
    </source>
</evidence>
<keyword evidence="9" id="KW-0067">ATP-binding</keyword>
<organism evidence="19 20">
    <name type="scientific">Kushneria avicenniae</name>
    <dbReference type="NCBI Taxonomy" id="402385"/>
    <lineage>
        <taxon>Bacteria</taxon>
        <taxon>Pseudomonadati</taxon>
        <taxon>Pseudomonadota</taxon>
        <taxon>Gammaproteobacteria</taxon>
        <taxon>Oceanospirillales</taxon>
        <taxon>Halomonadaceae</taxon>
        <taxon>Kushneria</taxon>
    </lineage>
</organism>
<keyword evidence="3" id="KW-1003">Cell membrane</keyword>
<dbReference type="InterPro" id="IPR027417">
    <property type="entry name" value="P-loop_NTPase"/>
</dbReference>
<evidence type="ECO:0000256" key="14">
    <source>
        <dbReference type="SAM" id="Coils"/>
    </source>
</evidence>
<dbReference type="Pfam" id="PF13807">
    <property type="entry name" value="GNVR"/>
    <property type="match status" value="1"/>
</dbReference>
<dbReference type="STRING" id="402385.SAMN05421848_3254"/>
<evidence type="ECO:0000259" key="16">
    <source>
        <dbReference type="Pfam" id="PF02706"/>
    </source>
</evidence>
<dbReference type="EMBL" id="FOLY01000010">
    <property type="protein sequence ID" value="SFC91007.1"/>
    <property type="molecule type" value="Genomic_DNA"/>
</dbReference>
<evidence type="ECO:0000256" key="9">
    <source>
        <dbReference type="ARBA" id="ARBA00022840"/>
    </source>
</evidence>
<keyword evidence="20" id="KW-1185">Reference proteome</keyword>
<dbReference type="Pfam" id="PF13614">
    <property type="entry name" value="AAA_31"/>
    <property type="match status" value="1"/>
</dbReference>
<comment type="catalytic activity">
    <reaction evidence="13">
        <text>L-tyrosyl-[protein] + ATP = O-phospho-L-tyrosyl-[protein] + ADP + H(+)</text>
        <dbReference type="Rhea" id="RHEA:10596"/>
        <dbReference type="Rhea" id="RHEA-COMP:10136"/>
        <dbReference type="Rhea" id="RHEA-COMP:20101"/>
        <dbReference type="ChEBI" id="CHEBI:15378"/>
        <dbReference type="ChEBI" id="CHEBI:30616"/>
        <dbReference type="ChEBI" id="CHEBI:46858"/>
        <dbReference type="ChEBI" id="CHEBI:61978"/>
        <dbReference type="ChEBI" id="CHEBI:456216"/>
    </reaction>
</comment>
<keyword evidence="8 19" id="KW-0418">Kinase</keyword>
<keyword evidence="7" id="KW-0547">Nucleotide-binding</keyword>
<keyword evidence="12" id="KW-0829">Tyrosine-protein kinase</keyword>
<dbReference type="CDD" id="cd05387">
    <property type="entry name" value="BY-kinase"/>
    <property type="match status" value="1"/>
</dbReference>